<sequence>MGKCHIYKKIVDNKRIPFGIGGRAQELVDGSGLFTADLSGRVRCVFISGRIELRSCVCVCALEVLRKNTTSVPLIFADVDSDFGTACHESVDRFSRSIISGMAASRPIILHHLRKLIKPDLDLRSSIRF</sequence>
<evidence type="ECO:0000313" key="2">
    <source>
        <dbReference type="Proteomes" id="UP001054945"/>
    </source>
</evidence>
<keyword evidence="2" id="KW-1185">Reference proteome</keyword>
<name>A0AAV4PYB6_CAEEX</name>
<organism evidence="1 2">
    <name type="scientific">Caerostris extrusa</name>
    <name type="common">Bark spider</name>
    <name type="synonym">Caerostris bankana</name>
    <dbReference type="NCBI Taxonomy" id="172846"/>
    <lineage>
        <taxon>Eukaryota</taxon>
        <taxon>Metazoa</taxon>
        <taxon>Ecdysozoa</taxon>
        <taxon>Arthropoda</taxon>
        <taxon>Chelicerata</taxon>
        <taxon>Arachnida</taxon>
        <taxon>Araneae</taxon>
        <taxon>Araneomorphae</taxon>
        <taxon>Entelegynae</taxon>
        <taxon>Araneoidea</taxon>
        <taxon>Araneidae</taxon>
        <taxon>Caerostris</taxon>
    </lineage>
</organism>
<evidence type="ECO:0000313" key="1">
    <source>
        <dbReference type="EMBL" id="GIY00902.1"/>
    </source>
</evidence>
<dbReference type="Proteomes" id="UP001054945">
    <property type="component" value="Unassembled WGS sequence"/>
</dbReference>
<gene>
    <name evidence="1" type="ORF">CEXT_202971</name>
</gene>
<comment type="caution">
    <text evidence="1">The sequence shown here is derived from an EMBL/GenBank/DDBJ whole genome shotgun (WGS) entry which is preliminary data.</text>
</comment>
<protein>
    <submittedName>
        <fullName evidence="1">Uncharacterized protein</fullName>
    </submittedName>
</protein>
<accession>A0AAV4PYB6</accession>
<dbReference type="AlphaFoldDB" id="A0AAV4PYB6"/>
<dbReference type="EMBL" id="BPLR01005237">
    <property type="protein sequence ID" value="GIY00902.1"/>
    <property type="molecule type" value="Genomic_DNA"/>
</dbReference>
<proteinExistence type="predicted"/>
<reference evidence="1 2" key="1">
    <citation type="submission" date="2021-06" db="EMBL/GenBank/DDBJ databases">
        <title>Caerostris extrusa draft genome.</title>
        <authorList>
            <person name="Kono N."/>
            <person name="Arakawa K."/>
        </authorList>
    </citation>
    <scope>NUCLEOTIDE SEQUENCE [LARGE SCALE GENOMIC DNA]</scope>
</reference>